<dbReference type="PRINTS" id="PR00407">
    <property type="entry name" value="EUMOPTERIN"/>
</dbReference>
<keyword evidence="5" id="KW-0812">Transmembrane</keyword>
<sequence>MSDKRRSSDITKNASQSNQKNLLDLYLENPDKADEVAFGRKTYSDRRGFLKGLGLASMAATLGGYIPFHRNMPGGLIPAAMASGMSDLQIQGKNGLIILNDRPVNAETPPHLLDDDVTPTARHFIRNNGTPPVNVDPEKWLLTIDGLVNKQLSLKISDLKKHFDVVTKNLVLECGGNGRAFFEPKARGNQWTYGAVACSQWTGVRLADVLNAAGIQEEAVYTAHYSADSHLSGKPGKLPISRGVPIEKALGAENLIAFEMNGAPLHPMNGAPLRLVIPGWPGSCSQKWLTRIELRNQVHDGPKMTGKAYRVPNHPVAPGEKVEEKDFVIIEQMPVKSLITFPENNVEIKTSELDVRGHAWAGDKLVKKVEISIDFGATWQQATLNQPVNQGAWQRFKTTVKFPQVGYYEVWAKATDEQGVSQPFAINWNPKGYLNNSFHRIAVRVV</sequence>
<evidence type="ECO:0000256" key="1">
    <source>
        <dbReference type="ARBA" id="ARBA00001924"/>
    </source>
</evidence>
<evidence type="ECO:0000313" key="9">
    <source>
        <dbReference type="Proteomes" id="UP001528823"/>
    </source>
</evidence>
<evidence type="ECO:0000256" key="2">
    <source>
        <dbReference type="ARBA" id="ARBA00022505"/>
    </source>
</evidence>
<evidence type="ECO:0000256" key="3">
    <source>
        <dbReference type="ARBA" id="ARBA00022723"/>
    </source>
</evidence>
<comment type="cofactor">
    <cofactor evidence="1">
        <name>Mo-molybdopterin</name>
        <dbReference type="ChEBI" id="CHEBI:71302"/>
    </cofactor>
</comment>
<evidence type="ECO:0000256" key="5">
    <source>
        <dbReference type="SAM" id="Phobius"/>
    </source>
</evidence>
<name>A0ABT5UG11_9GAMM</name>
<comment type="caution">
    <text evidence="8">The sequence shown here is derived from an EMBL/GenBank/DDBJ whole genome shotgun (WGS) entry which is preliminary data.</text>
</comment>
<evidence type="ECO:0000313" key="8">
    <source>
        <dbReference type="EMBL" id="MDE1465135.1"/>
    </source>
</evidence>
<dbReference type="InterPro" id="IPR000572">
    <property type="entry name" value="OxRdtase_Mopterin-bd_dom"/>
</dbReference>
<dbReference type="PANTHER" id="PTHR19372">
    <property type="entry name" value="SULFITE REDUCTASE"/>
    <property type="match status" value="1"/>
</dbReference>
<feature type="domain" description="Oxidoreductase molybdopterin-binding" evidence="6">
    <location>
        <begin position="131"/>
        <end position="301"/>
    </location>
</feature>
<keyword evidence="5" id="KW-1133">Transmembrane helix</keyword>
<feature type="domain" description="Moybdenum cofactor oxidoreductase dimerisation" evidence="7">
    <location>
        <begin position="329"/>
        <end position="445"/>
    </location>
</feature>
<protein>
    <submittedName>
        <fullName evidence="8">Sulfite oxidase</fullName>
    </submittedName>
</protein>
<dbReference type="InterPro" id="IPR036374">
    <property type="entry name" value="OxRdtase_Mopterin-bd_sf"/>
</dbReference>
<organism evidence="8 9">
    <name type="scientific">Spartinivicinus poritis</name>
    <dbReference type="NCBI Taxonomy" id="2994640"/>
    <lineage>
        <taxon>Bacteria</taxon>
        <taxon>Pseudomonadati</taxon>
        <taxon>Pseudomonadota</taxon>
        <taxon>Gammaproteobacteria</taxon>
        <taxon>Oceanospirillales</taxon>
        <taxon>Zooshikellaceae</taxon>
        <taxon>Spartinivicinus</taxon>
    </lineage>
</organism>
<dbReference type="Gene3D" id="3.90.420.10">
    <property type="entry name" value="Oxidoreductase, molybdopterin-binding domain"/>
    <property type="match status" value="1"/>
</dbReference>
<evidence type="ECO:0000256" key="4">
    <source>
        <dbReference type="ARBA" id="ARBA00023002"/>
    </source>
</evidence>
<keyword evidence="9" id="KW-1185">Reference proteome</keyword>
<dbReference type="RefSeq" id="WP_274691446.1">
    <property type="nucleotide sequence ID" value="NZ_JAPMOU010000052.1"/>
</dbReference>
<dbReference type="InterPro" id="IPR006311">
    <property type="entry name" value="TAT_signal"/>
</dbReference>
<dbReference type="Pfam" id="PF00174">
    <property type="entry name" value="Oxidored_molyb"/>
    <property type="match status" value="1"/>
</dbReference>
<dbReference type="Pfam" id="PF03404">
    <property type="entry name" value="Mo-co_dimer"/>
    <property type="match status" value="1"/>
</dbReference>
<dbReference type="InterPro" id="IPR014756">
    <property type="entry name" value="Ig_E-set"/>
</dbReference>
<dbReference type="EMBL" id="JAPMOU010000052">
    <property type="protein sequence ID" value="MDE1465135.1"/>
    <property type="molecule type" value="Genomic_DNA"/>
</dbReference>
<keyword evidence="3" id="KW-0479">Metal-binding</keyword>
<dbReference type="Proteomes" id="UP001528823">
    <property type="component" value="Unassembled WGS sequence"/>
</dbReference>
<feature type="transmembrane region" description="Helical" evidence="5">
    <location>
        <begin position="48"/>
        <end position="68"/>
    </location>
</feature>
<keyword evidence="5" id="KW-0472">Membrane</keyword>
<proteinExistence type="predicted"/>
<evidence type="ECO:0000259" key="7">
    <source>
        <dbReference type="Pfam" id="PF03404"/>
    </source>
</evidence>
<dbReference type="PROSITE" id="PS51318">
    <property type="entry name" value="TAT"/>
    <property type="match status" value="1"/>
</dbReference>
<dbReference type="CDD" id="cd02110">
    <property type="entry name" value="SO_family_Moco_dimer"/>
    <property type="match status" value="1"/>
</dbReference>
<dbReference type="SUPFAM" id="SSF56524">
    <property type="entry name" value="Oxidoreductase molybdopterin-binding domain"/>
    <property type="match status" value="1"/>
</dbReference>
<dbReference type="InterPro" id="IPR005066">
    <property type="entry name" value="MoCF_OxRdtse_dimer"/>
</dbReference>
<keyword evidence="4" id="KW-0560">Oxidoreductase</keyword>
<dbReference type="Gene3D" id="2.60.40.650">
    <property type="match status" value="1"/>
</dbReference>
<dbReference type="PANTHER" id="PTHR19372:SF7">
    <property type="entry name" value="SULFITE OXIDASE, MITOCHONDRIAL"/>
    <property type="match status" value="1"/>
</dbReference>
<dbReference type="InterPro" id="IPR008335">
    <property type="entry name" value="Mopterin_OxRdtase_euk"/>
</dbReference>
<gene>
    <name evidence="8" type="ORF">ORQ98_24540</name>
</gene>
<accession>A0ABT5UG11</accession>
<dbReference type="SUPFAM" id="SSF81296">
    <property type="entry name" value="E set domains"/>
    <property type="match status" value="1"/>
</dbReference>
<keyword evidence="2" id="KW-0500">Molybdenum</keyword>
<evidence type="ECO:0000259" key="6">
    <source>
        <dbReference type="Pfam" id="PF00174"/>
    </source>
</evidence>
<reference evidence="8 9" key="1">
    <citation type="submission" date="2022-11" db="EMBL/GenBank/DDBJ databases">
        <title>Spartinivicinus poritis sp. nov., isolated from scleractinian coral Porites lutea.</title>
        <authorList>
            <person name="Zhang G."/>
            <person name="Cai L."/>
            <person name="Wei Q."/>
        </authorList>
    </citation>
    <scope>NUCLEOTIDE SEQUENCE [LARGE SCALE GENOMIC DNA]</scope>
    <source>
        <strain evidence="8 9">A2-2</strain>
    </source>
</reference>